<dbReference type="NCBIfam" id="NF033773">
    <property type="entry name" value="tellur_TrgA"/>
    <property type="match status" value="1"/>
</dbReference>
<keyword evidence="1" id="KW-1133">Transmembrane helix</keyword>
<evidence type="ECO:0000256" key="1">
    <source>
        <dbReference type="SAM" id="Phobius"/>
    </source>
</evidence>
<gene>
    <name evidence="2" type="ORF">ACFTOW_17465</name>
</gene>
<evidence type="ECO:0000313" key="3">
    <source>
        <dbReference type="Proteomes" id="UP001597186"/>
    </source>
</evidence>
<dbReference type="InterPro" id="IPR047784">
    <property type="entry name" value="TrgA"/>
</dbReference>
<keyword evidence="1" id="KW-0472">Membrane</keyword>
<comment type="caution">
    <text evidence="2">The sequence shown here is derived from an EMBL/GenBank/DDBJ whole genome shotgun (WGS) entry which is preliminary data.</text>
</comment>
<dbReference type="EMBL" id="JBHUDD010000155">
    <property type="protein sequence ID" value="MFD1511173.1"/>
    <property type="molecule type" value="Genomic_DNA"/>
</dbReference>
<protein>
    <submittedName>
        <fullName evidence="2">TrgA family protein</fullName>
    </submittedName>
</protein>
<accession>A0ABW4EIB3</accession>
<feature type="transmembrane region" description="Helical" evidence="1">
    <location>
        <begin position="33"/>
        <end position="54"/>
    </location>
</feature>
<keyword evidence="1" id="KW-0812">Transmembrane</keyword>
<feature type="transmembrane region" description="Helical" evidence="1">
    <location>
        <begin position="115"/>
        <end position="139"/>
    </location>
</feature>
<organism evidence="2 3">
    <name type="scientific">Lacimonas salitolerans</name>
    <dbReference type="NCBI Taxonomy" id="1323750"/>
    <lineage>
        <taxon>Bacteria</taxon>
        <taxon>Pseudomonadati</taxon>
        <taxon>Pseudomonadota</taxon>
        <taxon>Alphaproteobacteria</taxon>
        <taxon>Rhodobacterales</taxon>
        <taxon>Paracoccaceae</taxon>
        <taxon>Lacimonas</taxon>
    </lineage>
</organism>
<name>A0ABW4EIB3_9RHOB</name>
<dbReference type="Proteomes" id="UP001597186">
    <property type="component" value="Unassembled WGS sequence"/>
</dbReference>
<keyword evidence="3" id="KW-1185">Reference proteome</keyword>
<sequence>MTFTAARLVAAILLAITGWLASQLIMPLMPEATVFGIFEYLNAAIGAVVGWIVIGSRTGRGMTNAIGVGVTSAVVLVFWGLLLQSSREMFALANKRRYDGPIEAMVGVFEIGVEYLAVMATPAVIGTLLVGGIVSAVLAERASRVWR</sequence>
<proteinExistence type="predicted"/>
<evidence type="ECO:0000313" key="2">
    <source>
        <dbReference type="EMBL" id="MFD1511173.1"/>
    </source>
</evidence>
<dbReference type="RefSeq" id="WP_379918089.1">
    <property type="nucleotide sequence ID" value="NZ_JBHUDD010000155.1"/>
</dbReference>
<reference evidence="3" key="1">
    <citation type="journal article" date="2019" name="Int. J. Syst. Evol. Microbiol.">
        <title>The Global Catalogue of Microorganisms (GCM) 10K type strain sequencing project: providing services to taxonomists for standard genome sequencing and annotation.</title>
        <authorList>
            <consortium name="The Broad Institute Genomics Platform"/>
            <consortium name="The Broad Institute Genome Sequencing Center for Infectious Disease"/>
            <person name="Wu L."/>
            <person name="Ma J."/>
        </authorList>
    </citation>
    <scope>NUCLEOTIDE SEQUENCE [LARGE SCALE GENOMIC DNA]</scope>
    <source>
        <strain evidence="3">CGMCC 1.12477</strain>
    </source>
</reference>
<feature type="transmembrane region" description="Helical" evidence="1">
    <location>
        <begin position="61"/>
        <end position="82"/>
    </location>
</feature>